<protein>
    <submittedName>
        <fullName evidence="1">Uncharacterized protein</fullName>
    </submittedName>
</protein>
<dbReference type="EMBL" id="CP003563">
    <property type="protein sequence ID" value="AFL49260.1"/>
    <property type="molecule type" value="Genomic_DNA"/>
</dbReference>
<gene>
    <name evidence="1" type="ORF">USDA257_c06660</name>
</gene>
<reference evidence="1 2" key="1">
    <citation type="journal article" date="2012" name="J. Bacteriol.">
        <title>Complete genome sequence of the broad-host-range strain Sinorhizobium fredii USDA257.</title>
        <authorList>
            <person name="Schuldes J."/>
            <person name="Rodriguez Orbegoso M."/>
            <person name="Schmeisser C."/>
            <person name="Krishnan H.B."/>
            <person name="Daniel R."/>
            <person name="Streit W.R."/>
        </authorList>
    </citation>
    <scope>NUCLEOTIDE SEQUENCE [LARGE SCALE GENOMIC DNA]</scope>
    <source>
        <strain evidence="1 2">USDA 257</strain>
    </source>
</reference>
<evidence type="ECO:0000313" key="1">
    <source>
        <dbReference type="EMBL" id="AFL49260.1"/>
    </source>
</evidence>
<evidence type="ECO:0000313" key="2">
    <source>
        <dbReference type="Proteomes" id="UP000006180"/>
    </source>
</evidence>
<sequence length="42" mass="4614">MRDLAIEENPKRCRNALLPRMGESPSGLPPAIFLNGAGAFFR</sequence>
<dbReference type="KEGG" id="sfd:USDA257_c06660"/>
<name>I3X054_SINF2</name>
<accession>I3X054</accession>
<proteinExistence type="predicted"/>
<dbReference type="AlphaFoldDB" id="I3X054"/>
<dbReference type="Proteomes" id="UP000006180">
    <property type="component" value="Chromosome"/>
</dbReference>
<dbReference type="HOGENOM" id="CLU_3257885_0_0_5"/>
<dbReference type="PATRIC" id="fig|1185652.3.peg.689"/>
<organism evidence="1 2">
    <name type="scientific">Sinorhizobium fredii (strain USDA 257)</name>
    <dbReference type="NCBI Taxonomy" id="1185652"/>
    <lineage>
        <taxon>Bacteria</taxon>
        <taxon>Pseudomonadati</taxon>
        <taxon>Pseudomonadota</taxon>
        <taxon>Alphaproteobacteria</taxon>
        <taxon>Hyphomicrobiales</taxon>
        <taxon>Rhizobiaceae</taxon>
        <taxon>Sinorhizobium/Ensifer group</taxon>
        <taxon>Sinorhizobium</taxon>
    </lineage>
</organism>